<dbReference type="AlphaFoldDB" id="A0A917GHF6"/>
<feature type="active site" description="Proton acceptor" evidence="4">
    <location>
        <position position="156"/>
    </location>
</feature>
<evidence type="ECO:0000259" key="6">
    <source>
        <dbReference type="PROSITE" id="PS51635"/>
    </source>
</evidence>
<dbReference type="PANTHER" id="PTHR14226">
    <property type="entry name" value="NEUROPATHY TARGET ESTERASE/SWISS CHEESE D.MELANOGASTER"/>
    <property type="match status" value="1"/>
</dbReference>
<dbReference type="PROSITE" id="PS51635">
    <property type="entry name" value="PNPLA"/>
    <property type="match status" value="1"/>
</dbReference>
<evidence type="ECO:0000256" key="5">
    <source>
        <dbReference type="SAM" id="MobiDB-lite"/>
    </source>
</evidence>
<dbReference type="InterPro" id="IPR002641">
    <property type="entry name" value="PNPLA_dom"/>
</dbReference>
<proteinExistence type="predicted"/>
<dbReference type="PANTHER" id="PTHR14226:SF76">
    <property type="entry name" value="NTE FAMILY PROTEIN RSSA"/>
    <property type="match status" value="1"/>
</dbReference>
<name>A0A917GHF6_9MICC</name>
<dbReference type="GO" id="GO:0016787">
    <property type="term" value="F:hydrolase activity"/>
    <property type="evidence" value="ECO:0007669"/>
    <property type="project" value="UniProtKB-UniRule"/>
</dbReference>
<dbReference type="RefSeq" id="WP_188534291.1">
    <property type="nucleotide sequence ID" value="NZ_BMEQ01000002.1"/>
</dbReference>
<evidence type="ECO:0000256" key="3">
    <source>
        <dbReference type="ARBA" id="ARBA00023098"/>
    </source>
</evidence>
<comment type="caution">
    <text evidence="4">Lacks conserved residue(s) required for the propagation of feature annotation.</text>
</comment>
<dbReference type="GO" id="GO:0016042">
    <property type="term" value="P:lipid catabolic process"/>
    <property type="evidence" value="ECO:0007669"/>
    <property type="project" value="UniProtKB-UniRule"/>
</dbReference>
<feature type="active site" description="Nucleophile" evidence="4">
    <location>
        <position position="42"/>
    </location>
</feature>
<reference evidence="7" key="1">
    <citation type="journal article" date="2014" name="Int. J. Syst. Evol. Microbiol.">
        <title>Complete genome sequence of Corynebacterium casei LMG S-19264T (=DSM 44701T), isolated from a smear-ripened cheese.</title>
        <authorList>
            <consortium name="US DOE Joint Genome Institute (JGI-PGF)"/>
            <person name="Walter F."/>
            <person name="Albersmeier A."/>
            <person name="Kalinowski J."/>
            <person name="Ruckert C."/>
        </authorList>
    </citation>
    <scope>NUCLEOTIDE SEQUENCE</scope>
    <source>
        <strain evidence="7">CGMCC 1.12187</strain>
    </source>
</reference>
<evidence type="ECO:0000313" key="8">
    <source>
        <dbReference type="Proteomes" id="UP000638848"/>
    </source>
</evidence>
<keyword evidence="8" id="KW-1185">Reference proteome</keyword>
<evidence type="ECO:0000313" key="7">
    <source>
        <dbReference type="EMBL" id="GGG45962.1"/>
    </source>
</evidence>
<feature type="domain" description="PNPLA" evidence="6">
    <location>
        <begin position="9"/>
        <end position="169"/>
    </location>
</feature>
<comment type="caution">
    <text evidence="7">The sequence shown here is derived from an EMBL/GenBank/DDBJ whole genome shotgun (WGS) entry which is preliminary data.</text>
</comment>
<dbReference type="Gene3D" id="3.40.1090.10">
    <property type="entry name" value="Cytosolic phospholipase A2 catalytic domain"/>
    <property type="match status" value="1"/>
</dbReference>
<keyword evidence="1 4" id="KW-0378">Hydrolase</keyword>
<feature type="short sequence motif" description="DGA/G" evidence="4">
    <location>
        <begin position="156"/>
        <end position="158"/>
    </location>
</feature>
<keyword evidence="2 4" id="KW-0442">Lipid degradation</keyword>
<dbReference type="InterPro" id="IPR050301">
    <property type="entry name" value="NTE"/>
</dbReference>
<evidence type="ECO:0000256" key="4">
    <source>
        <dbReference type="PROSITE-ProRule" id="PRU01161"/>
    </source>
</evidence>
<gene>
    <name evidence="7" type="ORF">GCM10011374_05330</name>
</gene>
<organism evidence="7 8">
    <name type="scientific">Kocuria dechangensis</name>
    <dbReference type="NCBI Taxonomy" id="1176249"/>
    <lineage>
        <taxon>Bacteria</taxon>
        <taxon>Bacillati</taxon>
        <taxon>Actinomycetota</taxon>
        <taxon>Actinomycetes</taxon>
        <taxon>Micrococcales</taxon>
        <taxon>Micrococcaceae</taxon>
        <taxon>Kocuria</taxon>
    </lineage>
</organism>
<dbReference type="SUPFAM" id="SSF52151">
    <property type="entry name" value="FabD/lysophospholipase-like"/>
    <property type="match status" value="1"/>
</dbReference>
<dbReference type="EMBL" id="BMEQ01000002">
    <property type="protein sequence ID" value="GGG45962.1"/>
    <property type="molecule type" value="Genomic_DNA"/>
</dbReference>
<reference evidence="7" key="2">
    <citation type="submission" date="2020-09" db="EMBL/GenBank/DDBJ databases">
        <authorList>
            <person name="Sun Q."/>
            <person name="Zhou Y."/>
        </authorList>
    </citation>
    <scope>NUCLEOTIDE SEQUENCE</scope>
    <source>
        <strain evidence="7">CGMCC 1.12187</strain>
    </source>
</reference>
<keyword evidence="3 4" id="KW-0443">Lipid metabolism</keyword>
<dbReference type="Pfam" id="PF01734">
    <property type="entry name" value="Patatin"/>
    <property type="match status" value="1"/>
</dbReference>
<accession>A0A917GHF6</accession>
<feature type="region of interest" description="Disordered" evidence="5">
    <location>
        <begin position="322"/>
        <end position="344"/>
    </location>
</feature>
<protein>
    <submittedName>
        <fullName evidence="7">NTE family protein</fullName>
    </submittedName>
</protein>
<dbReference type="Proteomes" id="UP000638848">
    <property type="component" value="Unassembled WGS sequence"/>
</dbReference>
<dbReference type="InterPro" id="IPR016035">
    <property type="entry name" value="Acyl_Trfase/lysoPLipase"/>
</dbReference>
<evidence type="ECO:0000256" key="1">
    <source>
        <dbReference type="ARBA" id="ARBA00022801"/>
    </source>
</evidence>
<feature type="short sequence motif" description="GXSXG" evidence="4">
    <location>
        <begin position="40"/>
        <end position="44"/>
    </location>
</feature>
<evidence type="ECO:0000256" key="2">
    <source>
        <dbReference type="ARBA" id="ARBA00022963"/>
    </source>
</evidence>
<sequence>MSSPTRVALALGSGGARGYAHIGVLQVLEERGYEIAVIAGSSMGALVGGLRAAGQLDAYTDWVRGLTQRDVLRLLDPSPSAPGVIRAEKIMAKVRELLDGTLIEDLPIPFTAVATDLLARKEVWFQEGPLDVAIRASIALPSIITPVMLNGRLLADGGIMNPVPIAATVACHADVTVAVSLAGEQLLGEGRVPAQETSAPRPTEEWAERFRRSASHVLDRELTRSFMERFAEARGRGADGRAPRVPEVLPEEVFGTLPPGLRTLDVMQMSLEVLQGMVLRYRMAGYPPDLLISVPKRAGRLLDFHRAGELIDLGRRLTEEALDRADEFPPARPRTADPGAGETF</sequence>